<proteinExistence type="predicted"/>
<gene>
    <name evidence="1" type="ORF">HK415_23570</name>
</gene>
<name>A0A849KMC9_9BURK</name>
<accession>A0A849KMC9</accession>
<reference evidence="1 2" key="1">
    <citation type="submission" date="2020-05" db="EMBL/GenBank/DDBJ databases">
        <authorList>
            <person name="Khan S.A."/>
            <person name="Jeon C.O."/>
            <person name="Chun B.H."/>
        </authorList>
    </citation>
    <scope>NUCLEOTIDE SEQUENCE [LARGE SCALE GENOMIC DNA]</scope>
    <source>
        <strain evidence="1 2">B156</strain>
    </source>
</reference>
<organism evidence="1 2">
    <name type="scientific">Ramlibacter montanisoli</name>
    <dbReference type="NCBI Taxonomy" id="2732512"/>
    <lineage>
        <taxon>Bacteria</taxon>
        <taxon>Pseudomonadati</taxon>
        <taxon>Pseudomonadota</taxon>
        <taxon>Betaproteobacteria</taxon>
        <taxon>Burkholderiales</taxon>
        <taxon>Comamonadaceae</taxon>
        <taxon>Ramlibacter</taxon>
    </lineage>
</organism>
<protein>
    <submittedName>
        <fullName evidence="1">Uncharacterized protein</fullName>
    </submittedName>
</protein>
<comment type="caution">
    <text evidence="1">The sequence shown here is derived from an EMBL/GenBank/DDBJ whole genome shotgun (WGS) entry which is preliminary data.</text>
</comment>
<evidence type="ECO:0000313" key="1">
    <source>
        <dbReference type="EMBL" id="NNU45501.1"/>
    </source>
</evidence>
<dbReference type="RefSeq" id="WP_171563799.1">
    <property type="nucleotide sequence ID" value="NZ_JABFCS010000002.1"/>
</dbReference>
<dbReference type="AlphaFoldDB" id="A0A849KMC9"/>
<keyword evidence="2" id="KW-1185">Reference proteome</keyword>
<dbReference type="Proteomes" id="UP000552954">
    <property type="component" value="Unassembled WGS sequence"/>
</dbReference>
<sequence length="117" mass="12961">MELLKDAPPGYEAIAKAFAMAQLLPTTHQLGVQIGLVYDGVLFARCRLDGSRQVSFLSEHLRELGWREHLLGGDDEMFGCDMLFSHPADPAVQDDDPSFIRKPAVELWPAGTAHAER</sequence>
<reference evidence="1 2" key="2">
    <citation type="submission" date="2020-06" db="EMBL/GenBank/DDBJ databases">
        <title>Ramlibacter rhizophilus sp. nov., isolated from rhizosphere soil of national flower Mugunghwa from South Korea.</title>
        <authorList>
            <person name="Zheng-Fei Y."/>
            <person name="Huan T."/>
        </authorList>
    </citation>
    <scope>NUCLEOTIDE SEQUENCE [LARGE SCALE GENOMIC DNA]</scope>
    <source>
        <strain evidence="1 2">B156</strain>
    </source>
</reference>
<evidence type="ECO:0000313" key="2">
    <source>
        <dbReference type="Proteomes" id="UP000552954"/>
    </source>
</evidence>
<dbReference type="EMBL" id="JABFCS010000002">
    <property type="protein sequence ID" value="NNU45501.1"/>
    <property type="molecule type" value="Genomic_DNA"/>
</dbReference>